<gene>
    <name evidence="9" type="ORF">PODLI_1B038273</name>
</gene>
<evidence type="ECO:0000256" key="2">
    <source>
        <dbReference type="ARBA" id="ARBA00022692"/>
    </source>
</evidence>
<dbReference type="SUPFAM" id="SSF49265">
    <property type="entry name" value="Fibronectin type III"/>
    <property type="match status" value="2"/>
</dbReference>
<keyword evidence="2 8" id="KW-0812">Transmembrane</keyword>
<evidence type="ECO:0000313" key="10">
    <source>
        <dbReference type="Proteomes" id="UP001178461"/>
    </source>
</evidence>
<keyword evidence="4 8" id="KW-1133">Transmembrane helix</keyword>
<protein>
    <submittedName>
        <fullName evidence="9">Interleukin-31 receptor subunit alpha-like</fullName>
    </submittedName>
</protein>
<feature type="transmembrane region" description="Helical" evidence="8">
    <location>
        <begin position="492"/>
        <end position="514"/>
    </location>
</feature>
<dbReference type="InterPro" id="IPR013783">
    <property type="entry name" value="Ig-like_fold"/>
</dbReference>
<keyword evidence="6" id="KW-1015">Disulfide bond</keyword>
<reference evidence="9" key="1">
    <citation type="submission" date="2022-12" db="EMBL/GenBank/DDBJ databases">
        <authorList>
            <person name="Alioto T."/>
            <person name="Alioto T."/>
            <person name="Gomez Garrido J."/>
        </authorList>
    </citation>
    <scope>NUCLEOTIDE SEQUENCE</scope>
</reference>
<organism evidence="9 10">
    <name type="scientific">Podarcis lilfordi</name>
    <name type="common">Lilford's wall lizard</name>
    <dbReference type="NCBI Taxonomy" id="74358"/>
    <lineage>
        <taxon>Eukaryota</taxon>
        <taxon>Metazoa</taxon>
        <taxon>Chordata</taxon>
        <taxon>Craniata</taxon>
        <taxon>Vertebrata</taxon>
        <taxon>Euteleostomi</taxon>
        <taxon>Lepidosauria</taxon>
        <taxon>Squamata</taxon>
        <taxon>Bifurcata</taxon>
        <taxon>Unidentata</taxon>
        <taxon>Episquamata</taxon>
        <taxon>Laterata</taxon>
        <taxon>Lacertibaenia</taxon>
        <taxon>Lacertidae</taxon>
        <taxon>Podarcis</taxon>
    </lineage>
</organism>
<accession>A0AA35L1N7</accession>
<evidence type="ECO:0000256" key="1">
    <source>
        <dbReference type="ARBA" id="ARBA00004167"/>
    </source>
</evidence>
<keyword evidence="3" id="KW-0732">Signal</keyword>
<evidence type="ECO:0000256" key="6">
    <source>
        <dbReference type="ARBA" id="ARBA00023157"/>
    </source>
</evidence>
<evidence type="ECO:0000256" key="8">
    <source>
        <dbReference type="SAM" id="Phobius"/>
    </source>
</evidence>
<evidence type="ECO:0000256" key="4">
    <source>
        <dbReference type="ARBA" id="ARBA00022989"/>
    </source>
</evidence>
<proteinExistence type="predicted"/>
<evidence type="ECO:0000256" key="5">
    <source>
        <dbReference type="ARBA" id="ARBA00023136"/>
    </source>
</evidence>
<dbReference type="AlphaFoldDB" id="A0AA35L1N7"/>
<name>A0AA35L1N7_9SAUR</name>
<dbReference type="Proteomes" id="UP001178461">
    <property type="component" value="Chromosome 11"/>
</dbReference>
<dbReference type="InterPro" id="IPR036116">
    <property type="entry name" value="FN3_sf"/>
</dbReference>
<evidence type="ECO:0000313" key="9">
    <source>
        <dbReference type="EMBL" id="CAI5787484.1"/>
    </source>
</evidence>
<dbReference type="PANTHER" id="PTHR23037">
    <property type="entry name" value="CYTOKINE RECEPTOR"/>
    <property type="match status" value="1"/>
</dbReference>
<evidence type="ECO:0000256" key="3">
    <source>
        <dbReference type="ARBA" id="ARBA00022729"/>
    </source>
</evidence>
<dbReference type="Gene3D" id="2.60.40.10">
    <property type="entry name" value="Immunoglobulins"/>
    <property type="match status" value="3"/>
</dbReference>
<keyword evidence="5 8" id="KW-0472">Membrane</keyword>
<dbReference type="EMBL" id="OX395136">
    <property type="protein sequence ID" value="CAI5787484.1"/>
    <property type="molecule type" value="Genomic_DNA"/>
</dbReference>
<dbReference type="PANTHER" id="PTHR23037:SF35">
    <property type="entry name" value="FIBRONECTIN TYPE-III DOMAIN-CONTAINING PROTEIN"/>
    <property type="match status" value="1"/>
</dbReference>
<comment type="subcellular location">
    <subcellularLocation>
        <location evidence="1">Membrane</location>
        <topology evidence="1">Single-pass membrane protein</topology>
    </subcellularLocation>
</comment>
<evidence type="ECO:0000256" key="7">
    <source>
        <dbReference type="ARBA" id="ARBA00023170"/>
    </source>
</evidence>
<keyword evidence="10" id="KW-1185">Reference proteome</keyword>
<sequence length="701" mass="79249">MQDEDVTRNFHMGQCGLLNCLDFSQASSFCERNGLSVWGGTGYDFNCSSLSTPDWHDYLTCYYIEDKLILNCSWLPLPHATDSLVYTVFLKWKLETKQHCEKVETTLPLLTRRKHHIRIHANVTIWVSGRYSHEGCVTTKKISFVPSKTKKCPSPFRIRAYQLLHKLIIMWDSPRDVLQYELQYKEEMQATSSWISVPIENGIFNATIFSVNISSSYVARLRCKPPGKSCSVCAWNEEIMIPHKLTEKPTIVENATEKIAQGKISIFLKWKTTQSRNTIGYNISVERIPHYCHHIRTHLNITENWVHLNLSMAYYRIKIFAYNEAGESPPLTYLVPDFTAKATDLRGQFNLSNQQNYSVITWDLKHSSDCIVIDWGTGLEDMKIHVSTWKNEIRLDGLQSYKLYKVTFHAFDCQCEDFMKREWTLARTYFYAVEGAVTVGPSTQQYLMTGLTAKTLYRVQTSGLTSKGEGAQSQPQIFTTLKYDPGEFEGSVAGLCLGLMVTMAAIAMLCSLILKRSRKLCWPAVPNPKYSAALLSMERTTPVVLLRPSLQTPSQAYNEANELYVVDDDSETLLRQGSLSSGTATMVSTDHSEAVARQILDTTLKPLKIPDQVSSGEKGKVGVHTDYIGVAVSQRAMQKLSTHLPKGAAHLERTLINNSRRQPAAHTAQNPLMLNQGVLSPATLSLESRSKFEQNHHEPPC</sequence>
<dbReference type="GO" id="GO:0004896">
    <property type="term" value="F:cytokine receptor activity"/>
    <property type="evidence" value="ECO:0007669"/>
    <property type="project" value="TreeGrafter"/>
</dbReference>
<keyword evidence="7 9" id="KW-0675">Receptor</keyword>
<dbReference type="GO" id="GO:0009897">
    <property type="term" value="C:external side of plasma membrane"/>
    <property type="evidence" value="ECO:0007669"/>
    <property type="project" value="TreeGrafter"/>
</dbReference>